<dbReference type="Pfam" id="PF13927">
    <property type="entry name" value="Ig_3"/>
    <property type="match status" value="1"/>
</dbReference>
<protein>
    <submittedName>
        <fullName evidence="12">Ig-like domain-containing protein</fullName>
    </submittedName>
</protein>
<dbReference type="InterPro" id="IPR036179">
    <property type="entry name" value="Ig-like_dom_sf"/>
</dbReference>
<keyword evidence="3" id="KW-0732">Signal</keyword>
<feature type="domain" description="Ig-like" evidence="9">
    <location>
        <begin position="12"/>
        <end position="114"/>
    </location>
</feature>
<dbReference type="GO" id="GO:0043005">
    <property type="term" value="C:neuron projection"/>
    <property type="evidence" value="ECO:0007669"/>
    <property type="project" value="TreeGrafter"/>
</dbReference>
<reference evidence="12" key="1">
    <citation type="submission" date="2016-06" db="UniProtKB">
        <authorList>
            <consortium name="WormBaseParasite"/>
        </authorList>
    </citation>
    <scope>IDENTIFICATION</scope>
</reference>
<proteinExistence type="predicted"/>
<keyword evidence="8" id="KW-0393">Immunoglobulin domain</keyword>
<evidence type="ECO:0000256" key="6">
    <source>
        <dbReference type="ARBA" id="ARBA00023157"/>
    </source>
</evidence>
<evidence type="ECO:0000313" key="12">
    <source>
        <dbReference type="WBParaSite" id="TCNE_0000397301-mRNA-1"/>
    </source>
</evidence>
<sequence>MRDILCIFTVPPYVARTTASAVEIREGHNVTLSCRAFGNPPPTVVWRRQDRQIIRFNGATGYGGKLLTPNGASVFNGSDLVLTKVSRKHMSEYVCVASNGIPPDESWSVKLHVTCKCCPRYCITLTLKLFF</sequence>
<accession>A0A183U653</accession>
<evidence type="ECO:0000256" key="8">
    <source>
        <dbReference type="ARBA" id="ARBA00023319"/>
    </source>
</evidence>
<evidence type="ECO:0000256" key="7">
    <source>
        <dbReference type="ARBA" id="ARBA00023180"/>
    </source>
</evidence>
<evidence type="ECO:0000256" key="4">
    <source>
        <dbReference type="ARBA" id="ARBA00022737"/>
    </source>
</evidence>
<keyword evidence="7" id="KW-0325">Glycoprotein</keyword>
<dbReference type="Gene3D" id="2.60.40.10">
    <property type="entry name" value="Immunoglobulins"/>
    <property type="match status" value="1"/>
</dbReference>
<comment type="subcellular location">
    <subcellularLocation>
        <location evidence="1">Cell membrane</location>
    </subcellularLocation>
</comment>
<dbReference type="WBParaSite" id="TCNE_0000397301-mRNA-1">
    <property type="protein sequence ID" value="TCNE_0000397301-mRNA-1"/>
    <property type="gene ID" value="TCNE_0000397301"/>
</dbReference>
<dbReference type="PANTHER" id="PTHR12231:SF253">
    <property type="entry name" value="DPR-INTERACTING PROTEIN ETA, ISOFORM B-RELATED"/>
    <property type="match status" value="1"/>
</dbReference>
<dbReference type="InterPro" id="IPR051170">
    <property type="entry name" value="Neural/epithelial_adhesion"/>
</dbReference>
<dbReference type="InterPro" id="IPR003599">
    <property type="entry name" value="Ig_sub"/>
</dbReference>
<dbReference type="EMBL" id="UYWY01005842">
    <property type="protein sequence ID" value="VDM29690.1"/>
    <property type="molecule type" value="Genomic_DNA"/>
</dbReference>
<dbReference type="AlphaFoldDB" id="A0A183U653"/>
<evidence type="ECO:0000256" key="3">
    <source>
        <dbReference type="ARBA" id="ARBA00022729"/>
    </source>
</evidence>
<organism evidence="11 12">
    <name type="scientific">Toxocara canis</name>
    <name type="common">Canine roundworm</name>
    <dbReference type="NCBI Taxonomy" id="6265"/>
    <lineage>
        <taxon>Eukaryota</taxon>
        <taxon>Metazoa</taxon>
        <taxon>Ecdysozoa</taxon>
        <taxon>Nematoda</taxon>
        <taxon>Chromadorea</taxon>
        <taxon>Rhabditida</taxon>
        <taxon>Spirurina</taxon>
        <taxon>Ascaridomorpha</taxon>
        <taxon>Ascaridoidea</taxon>
        <taxon>Toxocaridae</taxon>
        <taxon>Toxocara</taxon>
    </lineage>
</organism>
<dbReference type="GO" id="GO:0005886">
    <property type="term" value="C:plasma membrane"/>
    <property type="evidence" value="ECO:0007669"/>
    <property type="project" value="UniProtKB-SubCell"/>
</dbReference>
<keyword evidence="4" id="KW-0677">Repeat</keyword>
<evidence type="ECO:0000256" key="5">
    <source>
        <dbReference type="ARBA" id="ARBA00023136"/>
    </source>
</evidence>
<dbReference type="FunFam" id="2.60.40.10:FF:000328">
    <property type="entry name" value="CLUMA_CG000981, isoform A"/>
    <property type="match status" value="1"/>
</dbReference>
<name>A0A183U653_TOXCA</name>
<gene>
    <name evidence="10" type="ORF">TCNE_LOCUS3973</name>
</gene>
<keyword evidence="11" id="KW-1185">Reference proteome</keyword>
<dbReference type="InterPro" id="IPR003598">
    <property type="entry name" value="Ig_sub2"/>
</dbReference>
<dbReference type="InterPro" id="IPR013783">
    <property type="entry name" value="Ig-like_fold"/>
</dbReference>
<evidence type="ECO:0000313" key="11">
    <source>
        <dbReference type="Proteomes" id="UP000050794"/>
    </source>
</evidence>
<evidence type="ECO:0000313" key="10">
    <source>
        <dbReference type="EMBL" id="VDM29690.1"/>
    </source>
</evidence>
<dbReference type="SUPFAM" id="SSF48726">
    <property type="entry name" value="Immunoglobulin"/>
    <property type="match status" value="1"/>
</dbReference>
<evidence type="ECO:0000256" key="1">
    <source>
        <dbReference type="ARBA" id="ARBA00004236"/>
    </source>
</evidence>
<dbReference type="Proteomes" id="UP000050794">
    <property type="component" value="Unassembled WGS sequence"/>
</dbReference>
<dbReference type="SMART" id="SM00408">
    <property type="entry name" value="IGc2"/>
    <property type="match status" value="1"/>
</dbReference>
<reference evidence="10 11" key="2">
    <citation type="submission" date="2018-11" db="EMBL/GenBank/DDBJ databases">
        <authorList>
            <consortium name="Pathogen Informatics"/>
        </authorList>
    </citation>
    <scope>NUCLEOTIDE SEQUENCE [LARGE SCALE GENOMIC DNA]</scope>
</reference>
<dbReference type="PANTHER" id="PTHR12231">
    <property type="entry name" value="CTX-RELATED TYPE I TRANSMEMBRANE PROTEIN"/>
    <property type="match status" value="1"/>
</dbReference>
<keyword evidence="2" id="KW-1003">Cell membrane</keyword>
<keyword evidence="6" id="KW-1015">Disulfide bond</keyword>
<dbReference type="SMART" id="SM00409">
    <property type="entry name" value="IG"/>
    <property type="match status" value="1"/>
</dbReference>
<evidence type="ECO:0000256" key="2">
    <source>
        <dbReference type="ARBA" id="ARBA00022475"/>
    </source>
</evidence>
<keyword evidence="5" id="KW-0472">Membrane</keyword>
<evidence type="ECO:0000259" key="9">
    <source>
        <dbReference type="PROSITE" id="PS50835"/>
    </source>
</evidence>
<dbReference type="PROSITE" id="PS50835">
    <property type="entry name" value="IG_LIKE"/>
    <property type="match status" value="1"/>
</dbReference>
<dbReference type="InterPro" id="IPR007110">
    <property type="entry name" value="Ig-like_dom"/>
</dbReference>